<sequence>MLSVFLINGAERKADLPQRIRTPLMELFSNDEYNFSVPRQWTDSGFLRKQNKAKLFFFKHLIKLHLLMGFGNIMDIKFVSFSVLEPPDLSPFRSLYENVIWL</sequence>
<name>A0A8X6K9J8_TRICU</name>
<comment type="caution">
    <text evidence="1">The sequence shown here is derived from an EMBL/GenBank/DDBJ whole genome shotgun (WGS) entry which is preliminary data.</text>
</comment>
<organism evidence="1 2">
    <name type="scientific">Trichonephila clavata</name>
    <name type="common">Joro spider</name>
    <name type="synonym">Nephila clavata</name>
    <dbReference type="NCBI Taxonomy" id="2740835"/>
    <lineage>
        <taxon>Eukaryota</taxon>
        <taxon>Metazoa</taxon>
        <taxon>Ecdysozoa</taxon>
        <taxon>Arthropoda</taxon>
        <taxon>Chelicerata</taxon>
        <taxon>Arachnida</taxon>
        <taxon>Araneae</taxon>
        <taxon>Araneomorphae</taxon>
        <taxon>Entelegynae</taxon>
        <taxon>Araneoidea</taxon>
        <taxon>Nephilidae</taxon>
        <taxon>Trichonephila</taxon>
    </lineage>
</organism>
<keyword evidence="2" id="KW-1185">Reference proteome</keyword>
<protein>
    <submittedName>
        <fullName evidence="1">Uncharacterized protein</fullName>
    </submittedName>
</protein>
<accession>A0A8X6K9J8</accession>
<dbReference type="AlphaFoldDB" id="A0A8X6K9J8"/>
<evidence type="ECO:0000313" key="2">
    <source>
        <dbReference type="Proteomes" id="UP000887116"/>
    </source>
</evidence>
<gene>
    <name evidence="1" type="ORF">TNCT_200501</name>
</gene>
<proteinExistence type="predicted"/>
<reference evidence="1" key="1">
    <citation type="submission" date="2020-07" db="EMBL/GenBank/DDBJ databases">
        <title>Multicomponent nature underlies the extraordinary mechanical properties of spider dragline silk.</title>
        <authorList>
            <person name="Kono N."/>
            <person name="Nakamura H."/>
            <person name="Mori M."/>
            <person name="Yoshida Y."/>
            <person name="Ohtoshi R."/>
            <person name="Malay A.D."/>
            <person name="Moran D.A.P."/>
            <person name="Tomita M."/>
            <person name="Numata K."/>
            <person name="Arakawa K."/>
        </authorList>
    </citation>
    <scope>NUCLEOTIDE SEQUENCE</scope>
</reference>
<dbReference type="Proteomes" id="UP000887116">
    <property type="component" value="Unassembled WGS sequence"/>
</dbReference>
<dbReference type="EMBL" id="BMAO01000212">
    <property type="protein sequence ID" value="GFQ65208.1"/>
    <property type="molecule type" value="Genomic_DNA"/>
</dbReference>
<evidence type="ECO:0000313" key="1">
    <source>
        <dbReference type="EMBL" id="GFQ65208.1"/>
    </source>
</evidence>